<organism evidence="3 4">
    <name type="scientific">Clostridium tanneri</name>
    <dbReference type="NCBI Taxonomy" id="3037988"/>
    <lineage>
        <taxon>Bacteria</taxon>
        <taxon>Bacillati</taxon>
        <taxon>Bacillota</taxon>
        <taxon>Clostridia</taxon>
        <taxon>Eubacteriales</taxon>
        <taxon>Clostridiaceae</taxon>
        <taxon>Clostridium</taxon>
    </lineage>
</organism>
<evidence type="ECO:0000259" key="1">
    <source>
        <dbReference type="Pfam" id="PF02625"/>
    </source>
</evidence>
<evidence type="ECO:0000313" key="3">
    <source>
        <dbReference type="EMBL" id="MDW8801614.1"/>
    </source>
</evidence>
<accession>A0ABU4JUK3</accession>
<reference evidence="3 4" key="1">
    <citation type="submission" date="2023-04" db="EMBL/GenBank/DDBJ databases">
        <title>Clostridium tannerae sp. nov., isolated from the fecal material of an alpaca.</title>
        <authorList>
            <person name="Miller S."/>
            <person name="Hendry M."/>
            <person name="King J."/>
            <person name="Sankaranarayanan K."/>
            <person name="Lawson P.A."/>
        </authorList>
    </citation>
    <scope>NUCLEOTIDE SEQUENCE [LARGE SCALE GENOMIC DNA]</scope>
    <source>
        <strain evidence="3 4">A1-XYC3</strain>
    </source>
</reference>
<keyword evidence="4" id="KW-1185">Reference proteome</keyword>
<evidence type="ECO:0000259" key="2">
    <source>
        <dbReference type="Pfam" id="PF13478"/>
    </source>
</evidence>
<dbReference type="PANTHER" id="PTHR30388">
    <property type="entry name" value="ALDEHYDE OXIDOREDUCTASE MOLYBDENUM COFACTOR ASSEMBLY PROTEIN"/>
    <property type="match status" value="1"/>
</dbReference>
<dbReference type="Proteomes" id="UP001281656">
    <property type="component" value="Unassembled WGS sequence"/>
</dbReference>
<dbReference type="PANTHER" id="PTHR30388:SF6">
    <property type="entry name" value="XANTHINE DEHYDROGENASE SUBUNIT A-RELATED"/>
    <property type="match status" value="1"/>
</dbReference>
<dbReference type="EMBL" id="JARUJP010000011">
    <property type="protein sequence ID" value="MDW8801614.1"/>
    <property type="molecule type" value="Genomic_DNA"/>
</dbReference>
<proteinExistence type="predicted"/>
<dbReference type="InterPro" id="IPR027051">
    <property type="entry name" value="XdhC_Rossmann_dom"/>
</dbReference>
<sequence>MEEEILIQIYESLRKGKKVALATITQAVGSTPGKTGSIMAIWEDCRILGSVGGGKIESVVIARALECMKKNEDTYFDYKLNEQGELGMQCGGDAKGFIKVFKPKPRLIIVGGGHTGKHLFKLAKTMGFYIAIFDDREEFANKERFEDADEIIAGDLASNLSNYNITEDTYIVLVSKGHKTDIDSLRAVIGRGAAYIGMMGSARKTILVAEKLSAEGIAKEELRKIYTPIGLNISGESPEEIAFGILAEIMLIKNKGSLNHRKDLKNLKL</sequence>
<dbReference type="RefSeq" id="WP_261672264.1">
    <property type="nucleotide sequence ID" value="NZ_JARUJP010000011.1"/>
</dbReference>
<feature type="domain" description="XdhC- CoxI" evidence="1">
    <location>
        <begin position="13"/>
        <end position="78"/>
    </location>
</feature>
<evidence type="ECO:0000313" key="4">
    <source>
        <dbReference type="Proteomes" id="UP001281656"/>
    </source>
</evidence>
<dbReference type="InterPro" id="IPR052698">
    <property type="entry name" value="MoCofactor_Util/Proc"/>
</dbReference>
<dbReference type="Pfam" id="PF13478">
    <property type="entry name" value="XdhC_C"/>
    <property type="match status" value="1"/>
</dbReference>
<protein>
    <submittedName>
        <fullName evidence="3">XdhC/CoxI family protein</fullName>
    </submittedName>
</protein>
<name>A0ABU4JUK3_9CLOT</name>
<feature type="domain" description="XdhC Rossmann" evidence="2">
    <location>
        <begin position="107"/>
        <end position="249"/>
    </location>
</feature>
<dbReference type="Gene3D" id="3.40.50.720">
    <property type="entry name" value="NAD(P)-binding Rossmann-like Domain"/>
    <property type="match status" value="1"/>
</dbReference>
<dbReference type="Pfam" id="PF02625">
    <property type="entry name" value="XdhC_CoxI"/>
    <property type="match status" value="1"/>
</dbReference>
<gene>
    <name evidence="3" type="ORF">P8V03_10670</name>
</gene>
<comment type="caution">
    <text evidence="3">The sequence shown here is derived from an EMBL/GenBank/DDBJ whole genome shotgun (WGS) entry which is preliminary data.</text>
</comment>
<dbReference type="InterPro" id="IPR003777">
    <property type="entry name" value="XdhC_CoxI"/>
</dbReference>